<reference evidence="10" key="2">
    <citation type="journal article" date="2021" name="PeerJ">
        <title>Extensive microbial diversity within the chicken gut microbiome revealed by metagenomics and culture.</title>
        <authorList>
            <person name="Gilroy R."/>
            <person name="Ravi A."/>
            <person name="Getino M."/>
            <person name="Pursley I."/>
            <person name="Horton D.L."/>
            <person name="Alikhan N.F."/>
            <person name="Baker D."/>
            <person name="Gharbi K."/>
            <person name="Hall N."/>
            <person name="Watson M."/>
            <person name="Adriaenssens E.M."/>
            <person name="Foster-Nyarko E."/>
            <person name="Jarju S."/>
            <person name="Secka A."/>
            <person name="Antonio M."/>
            <person name="Oren A."/>
            <person name="Chaudhuri R.R."/>
            <person name="La Ragione R."/>
            <person name="Hildebrand F."/>
            <person name="Pallen M.J."/>
        </authorList>
    </citation>
    <scope>NUCLEOTIDE SEQUENCE</scope>
    <source>
        <strain evidence="10">ChiHjej9B8-7071</strain>
    </source>
</reference>
<dbReference type="PANTHER" id="PTHR42878:SF7">
    <property type="entry name" value="SENSOR HISTIDINE KINASE GLRK"/>
    <property type="match status" value="1"/>
</dbReference>
<dbReference type="GO" id="GO:0030295">
    <property type="term" value="F:protein kinase activator activity"/>
    <property type="evidence" value="ECO:0007669"/>
    <property type="project" value="TreeGrafter"/>
</dbReference>
<evidence type="ECO:0000313" key="11">
    <source>
        <dbReference type="Proteomes" id="UP000824258"/>
    </source>
</evidence>
<comment type="subcellular location">
    <subcellularLocation>
        <location evidence="2">Membrane</location>
    </subcellularLocation>
</comment>
<dbReference type="Gene3D" id="3.30.565.10">
    <property type="entry name" value="Histidine kinase-like ATPase, C-terminal domain"/>
    <property type="match status" value="1"/>
</dbReference>
<comment type="caution">
    <text evidence="10">The sequence shown here is derived from an EMBL/GenBank/DDBJ whole genome shotgun (WGS) entry which is preliminary data.</text>
</comment>
<dbReference type="InterPro" id="IPR005467">
    <property type="entry name" value="His_kinase_dom"/>
</dbReference>
<dbReference type="GO" id="GO:0005524">
    <property type="term" value="F:ATP binding"/>
    <property type="evidence" value="ECO:0007669"/>
    <property type="project" value="UniProtKB-KW"/>
</dbReference>
<name>A0A9D1A739_9FIRM</name>
<protein>
    <recommendedName>
        <fullName evidence="3">histidine kinase</fullName>
        <ecNumber evidence="3">2.7.13.3</ecNumber>
    </recommendedName>
</protein>
<dbReference type="Pfam" id="PF02518">
    <property type="entry name" value="HATPase_c"/>
    <property type="match status" value="1"/>
</dbReference>
<feature type="non-terminal residue" evidence="10">
    <location>
        <position position="345"/>
    </location>
</feature>
<accession>A0A9D1A739</accession>
<dbReference type="PANTHER" id="PTHR42878">
    <property type="entry name" value="TWO-COMPONENT HISTIDINE KINASE"/>
    <property type="match status" value="1"/>
</dbReference>
<reference evidence="10" key="1">
    <citation type="submission" date="2020-10" db="EMBL/GenBank/DDBJ databases">
        <authorList>
            <person name="Gilroy R."/>
        </authorList>
    </citation>
    <scope>NUCLEOTIDE SEQUENCE</scope>
    <source>
        <strain evidence="10">ChiHjej9B8-7071</strain>
    </source>
</reference>
<dbReference type="CDD" id="cd00075">
    <property type="entry name" value="HATPase"/>
    <property type="match status" value="1"/>
</dbReference>
<gene>
    <name evidence="10" type="ORF">IAA70_00665</name>
</gene>
<evidence type="ECO:0000256" key="2">
    <source>
        <dbReference type="ARBA" id="ARBA00004370"/>
    </source>
</evidence>
<sequence>MPLQTVQDLTGLLELLQQPAFCLRQDGQVFPNRLAETLSPAGGLCLDEWLGACRDAYRGWNRTGGLSLTLPILGQTYLVTVQPLEDGALFLLSPMPVEKEESFGVAAQVMRQPLSDLSLLSQRLSELASSAEEGALREEAAKLSRNVYRLSRITANLADLERLRSGQYQPRLSPLELSAALSPLLVEVADLCRVAGHGLEYRLPGQPVNVRADQMLLERALLNLFSNAIKYGDPAEPIRFWCDLTSSAVLLRVQNRCLADDGELLSAAFSRLHRRGALPDPTWGVGLGLPLARAIAQLHGGTVAMELSREGVATATLSLSRRTGSAVRVESPGFDYTGGMRRSLV</sequence>
<dbReference type="InterPro" id="IPR003594">
    <property type="entry name" value="HATPase_dom"/>
</dbReference>
<proteinExistence type="predicted"/>
<dbReference type="GO" id="GO:0004673">
    <property type="term" value="F:protein histidine kinase activity"/>
    <property type="evidence" value="ECO:0007669"/>
    <property type="project" value="UniProtKB-EC"/>
</dbReference>
<organism evidence="10 11">
    <name type="scientific">Candidatus Avoscillospira stercoripullorum</name>
    <dbReference type="NCBI Taxonomy" id="2840709"/>
    <lineage>
        <taxon>Bacteria</taxon>
        <taxon>Bacillati</taxon>
        <taxon>Bacillota</taxon>
        <taxon>Clostridia</taxon>
        <taxon>Eubacteriales</taxon>
        <taxon>Oscillospiraceae</taxon>
        <taxon>Oscillospiraceae incertae sedis</taxon>
        <taxon>Candidatus Avoscillospira</taxon>
    </lineage>
</organism>
<dbReference type="InterPro" id="IPR036890">
    <property type="entry name" value="HATPase_C_sf"/>
</dbReference>
<keyword evidence="4" id="KW-0808">Transferase</keyword>
<keyword evidence="5" id="KW-0547">Nucleotide-binding</keyword>
<evidence type="ECO:0000256" key="7">
    <source>
        <dbReference type="ARBA" id="ARBA00022840"/>
    </source>
</evidence>
<dbReference type="AlphaFoldDB" id="A0A9D1A739"/>
<dbReference type="GO" id="GO:0000156">
    <property type="term" value="F:phosphorelay response regulator activity"/>
    <property type="evidence" value="ECO:0007669"/>
    <property type="project" value="TreeGrafter"/>
</dbReference>
<dbReference type="PROSITE" id="PS50109">
    <property type="entry name" value="HIS_KIN"/>
    <property type="match status" value="1"/>
</dbReference>
<dbReference type="EMBL" id="DVGD01000018">
    <property type="protein sequence ID" value="HIR08895.1"/>
    <property type="molecule type" value="Genomic_DNA"/>
</dbReference>
<evidence type="ECO:0000256" key="6">
    <source>
        <dbReference type="ARBA" id="ARBA00022777"/>
    </source>
</evidence>
<dbReference type="SMART" id="SM00387">
    <property type="entry name" value="HATPase_c"/>
    <property type="match status" value="1"/>
</dbReference>
<evidence type="ECO:0000256" key="1">
    <source>
        <dbReference type="ARBA" id="ARBA00000085"/>
    </source>
</evidence>
<evidence type="ECO:0000256" key="5">
    <source>
        <dbReference type="ARBA" id="ARBA00022741"/>
    </source>
</evidence>
<dbReference type="GO" id="GO:0007234">
    <property type="term" value="P:osmosensory signaling via phosphorelay pathway"/>
    <property type="evidence" value="ECO:0007669"/>
    <property type="project" value="TreeGrafter"/>
</dbReference>
<keyword evidence="7" id="KW-0067">ATP-binding</keyword>
<evidence type="ECO:0000256" key="3">
    <source>
        <dbReference type="ARBA" id="ARBA00012438"/>
    </source>
</evidence>
<keyword evidence="6 10" id="KW-0418">Kinase</keyword>
<evidence type="ECO:0000259" key="9">
    <source>
        <dbReference type="PROSITE" id="PS50109"/>
    </source>
</evidence>
<dbReference type="InterPro" id="IPR050351">
    <property type="entry name" value="BphY/WalK/GraS-like"/>
</dbReference>
<dbReference type="SUPFAM" id="SSF55874">
    <property type="entry name" value="ATPase domain of HSP90 chaperone/DNA topoisomerase II/histidine kinase"/>
    <property type="match status" value="1"/>
</dbReference>
<evidence type="ECO:0000256" key="8">
    <source>
        <dbReference type="ARBA" id="ARBA00023012"/>
    </source>
</evidence>
<dbReference type="Proteomes" id="UP000824258">
    <property type="component" value="Unassembled WGS sequence"/>
</dbReference>
<dbReference type="EC" id="2.7.13.3" evidence="3"/>
<keyword evidence="8" id="KW-0902">Two-component regulatory system</keyword>
<evidence type="ECO:0000313" key="10">
    <source>
        <dbReference type="EMBL" id="HIR08895.1"/>
    </source>
</evidence>
<evidence type="ECO:0000256" key="4">
    <source>
        <dbReference type="ARBA" id="ARBA00022679"/>
    </source>
</evidence>
<comment type="catalytic activity">
    <reaction evidence="1">
        <text>ATP + protein L-histidine = ADP + protein N-phospho-L-histidine.</text>
        <dbReference type="EC" id="2.7.13.3"/>
    </reaction>
</comment>
<feature type="domain" description="Histidine kinase" evidence="9">
    <location>
        <begin position="105"/>
        <end position="323"/>
    </location>
</feature>